<dbReference type="SUPFAM" id="SSF49452">
    <property type="entry name" value="Starch-binding domain-like"/>
    <property type="match status" value="1"/>
</dbReference>
<evidence type="ECO:0000256" key="6">
    <source>
        <dbReference type="ARBA" id="ARBA00023237"/>
    </source>
</evidence>
<evidence type="ECO:0000256" key="5">
    <source>
        <dbReference type="ARBA" id="ARBA00023136"/>
    </source>
</evidence>
<comment type="caution">
    <text evidence="8">The sequence shown here is derived from an EMBL/GenBank/DDBJ whole genome shotgun (WGS) entry which is preliminary data.</text>
</comment>
<dbReference type="GO" id="GO:0030246">
    <property type="term" value="F:carbohydrate binding"/>
    <property type="evidence" value="ECO:0007669"/>
    <property type="project" value="InterPro"/>
</dbReference>
<evidence type="ECO:0000256" key="1">
    <source>
        <dbReference type="ARBA" id="ARBA00004571"/>
    </source>
</evidence>
<evidence type="ECO:0000256" key="4">
    <source>
        <dbReference type="ARBA" id="ARBA00022692"/>
    </source>
</evidence>
<dbReference type="Gene3D" id="2.40.170.20">
    <property type="entry name" value="TonB-dependent receptor, beta-barrel domain"/>
    <property type="match status" value="1"/>
</dbReference>
<dbReference type="AlphaFoldDB" id="A0A3S1AZV7"/>
<dbReference type="PANTHER" id="PTHR30069:SF46">
    <property type="entry name" value="OAR PROTEIN"/>
    <property type="match status" value="1"/>
</dbReference>
<proteinExistence type="predicted"/>
<protein>
    <submittedName>
        <fullName evidence="8">TonB-dependent receptor</fullName>
    </submittedName>
</protein>
<dbReference type="InterPro" id="IPR013784">
    <property type="entry name" value="Carb-bd-like_fold"/>
</dbReference>
<dbReference type="Gene3D" id="2.60.40.1120">
    <property type="entry name" value="Carboxypeptidase-like, regulatory domain"/>
    <property type="match status" value="1"/>
</dbReference>
<evidence type="ECO:0000259" key="7">
    <source>
        <dbReference type="Pfam" id="PF25183"/>
    </source>
</evidence>
<dbReference type="SUPFAM" id="SSF56935">
    <property type="entry name" value="Porins"/>
    <property type="match status" value="1"/>
</dbReference>
<dbReference type="Pfam" id="PF25183">
    <property type="entry name" value="OMP_b-brl_4"/>
    <property type="match status" value="1"/>
</dbReference>
<evidence type="ECO:0000313" key="9">
    <source>
        <dbReference type="Proteomes" id="UP000281028"/>
    </source>
</evidence>
<keyword evidence="3" id="KW-1134">Transmembrane beta strand</keyword>
<dbReference type="GO" id="GO:0009279">
    <property type="term" value="C:cell outer membrane"/>
    <property type="evidence" value="ECO:0007669"/>
    <property type="project" value="UniProtKB-SubCell"/>
</dbReference>
<dbReference type="Pfam" id="PF13620">
    <property type="entry name" value="CarboxypepD_reg"/>
    <property type="match status" value="1"/>
</dbReference>
<dbReference type="Proteomes" id="UP000281028">
    <property type="component" value="Unassembled WGS sequence"/>
</dbReference>
<reference evidence="8" key="1">
    <citation type="submission" date="2020-05" db="EMBL/GenBank/DDBJ databases">
        <title>Chitinophaga laudate sp. nov., isolated from a tropical peat swamp.</title>
        <authorList>
            <person name="Goh C.B.S."/>
            <person name="Lee M.S."/>
            <person name="Parimannan S."/>
            <person name="Pasbakhsh P."/>
            <person name="Yule C.M."/>
            <person name="Rajandas H."/>
            <person name="Loke S."/>
            <person name="Croft L."/>
            <person name="Tan J.B.L."/>
        </authorList>
    </citation>
    <scope>NUCLEOTIDE SEQUENCE</scope>
    <source>
        <strain evidence="8">Mgbs1</strain>
    </source>
</reference>
<dbReference type="InterPro" id="IPR057601">
    <property type="entry name" value="Oar-like_b-barrel"/>
</dbReference>
<evidence type="ECO:0000256" key="3">
    <source>
        <dbReference type="ARBA" id="ARBA00022452"/>
    </source>
</evidence>
<accession>A0A3S1AZV7</accession>
<dbReference type="InterPro" id="IPR039426">
    <property type="entry name" value="TonB-dep_rcpt-like"/>
</dbReference>
<dbReference type="EMBL" id="RIAR02000001">
    <property type="protein sequence ID" value="NSL90866.1"/>
    <property type="molecule type" value="Genomic_DNA"/>
</dbReference>
<dbReference type="GO" id="GO:0015344">
    <property type="term" value="F:siderophore uptake transmembrane transporter activity"/>
    <property type="evidence" value="ECO:0007669"/>
    <property type="project" value="TreeGrafter"/>
</dbReference>
<keyword evidence="9" id="KW-1185">Reference proteome</keyword>
<dbReference type="OrthoDB" id="9768147at2"/>
<keyword evidence="2" id="KW-0813">Transport</keyword>
<gene>
    <name evidence="8" type="ORF">ECE50_028845</name>
</gene>
<name>A0A3S1AZV7_9BACT</name>
<evidence type="ECO:0000313" key="8">
    <source>
        <dbReference type="EMBL" id="NSL90866.1"/>
    </source>
</evidence>
<dbReference type="PANTHER" id="PTHR30069">
    <property type="entry name" value="TONB-DEPENDENT OUTER MEMBRANE RECEPTOR"/>
    <property type="match status" value="1"/>
</dbReference>
<comment type="subcellular location">
    <subcellularLocation>
        <location evidence="1">Cell outer membrane</location>
        <topology evidence="1">Multi-pass membrane protein</topology>
    </subcellularLocation>
</comment>
<dbReference type="GO" id="GO:0044718">
    <property type="term" value="P:siderophore transmembrane transport"/>
    <property type="evidence" value="ECO:0007669"/>
    <property type="project" value="TreeGrafter"/>
</dbReference>
<organism evidence="8 9">
    <name type="scientific">Chitinophaga solisilvae</name>
    <dbReference type="NCBI Taxonomy" id="1233460"/>
    <lineage>
        <taxon>Bacteria</taxon>
        <taxon>Pseudomonadati</taxon>
        <taxon>Bacteroidota</taxon>
        <taxon>Chitinophagia</taxon>
        <taxon>Chitinophagales</taxon>
        <taxon>Chitinophagaceae</taxon>
        <taxon>Chitinophaga</taxon>
    </lineage>
</organism>
<evidence type="ECO:0000256" key="2">
    <source>
        <dbReference type="ARBA" id="ARBA00022448"/>
    </source>
</evidence>
<keyword evidence="8" id="KW-0675">Receptor</keyword>
<keyword evidence="5" id="KW-0472">Membrane</keyword>
<sequence>MMKQVYFKILLLVIGITAGLWAQAQETNGTLNGKITNDKNEPMPGATVVAIHQPSGTKYGTATTPDGRFFVPGLRIGGPYSVTVSMMGMETQTREGITIRLGEALQLNIQLADKGKQLSEVVIKGAKAGPKANTFGAGQNISRVQVANMPTISRSIQDVTRLVPQGSKDNSFGGTNFRYNNVTIDGAINNDAIGFSPSVGGITGSSGMPGSSTRTNPVSLDAIEDMQVYLAPFDVKIGNFTGGSVNAVTRSGTNKVTGSIYGFGRNAAITGRDKAGTLGKMNGDFYDYQAGVRVGFPIIKNKLFFFTNEEITRRQDPAQLIAGTRETAKILSTQDAEDIRNATLNRYGKDFDPGTAGNFNAWSHSVKFFNRLDWNINEKNQLSVRNNTIRSKAMNMDRDQQDFRFSSMAYEQVNNQTSTVAELKTRFNNRLSNSFIAGFTTVHDQRNPTADPALPQVQIMGRAPGTTIYFGTDREASIFNMKQRTIEITNNLTLHTGKHTLLFGTHNELYHIDYGFVNSWNGRVDYLSIADYLDNKPYRVRGSYNYNNNNRDYILANPEAKFNINMLSVYAQDEIQLTEKLKLIPGLRADYTMLPSKPELSEHTQNAFTDDYFGSSYTYTPLNRITNNYLNKVQLSPRLGFRYDWFGDQRLVLRGGTGLFTGRIPFAWLAYAYYNNGLNYGSFDQKADTKAFVPGTDPLKPGPNGIADFIASNGAVINSRYAGKTQVDVIDNNFVMPKIWRTSVAVDYTTQNGYKLGVEAMITKTIKDVIFKQVNIKDDPRYYGYDTAHQQPVYSGTTDPRFSNAYQLGNTGKGYRYSLTATAARTYPFGLYASLAYTYGQSKDISNGIRNSMESNWQLNQALNPNNPDLAYSNFDIRHRIVVNLHYRKTWNPNWVSTLSLFATAQSGSPFTYGIVNNSIQGLPQQVSLVYIPQADEAIKYFQDYTNKAGEVITAAAQAAGFNEYIEGDKYLRTRRGAYTERNMGRTPWNIQADLHFAQEYHFSAAPGSSFLTFTLDVMNLTNLLNSNWGRSYFSPNTFNSTASVGLTPAFPAKQHPGNYPVYQYENPGKPYSIDFFGSRAQVQMGMRYSF</sequence>
<keyword evidence="4" id="KW-0812">Transmembrane</keyword>
<keyword evidence="6" id="KW-0998">Cell outer membrane</keyword>
<feature type="domain" description="TonB-dependent transporter Oar-like beta-barrel" evidence="7">
    <location>
        <begin position="248"/>
        <end position="1046"/>
    </location>
</feature>
<dbReference type="InterPro" id="IPR036942">
    <property type="entry name" value="Beta-barrel_TonB_sf"/>
</dbReference>